<dbReference type="EMBL" id="UHFX01000003">
    <property type="protein sequence ID" value="SUO03762.1"/>
    <property type="molecule type" value="Genomic_DNA"/>
</dbReference>
<gene>
    <name evidence="2" type="ORF">NCTC11087_00633</name>
</gene>
<protein>
    <submittedName>
        <fullName evidence="2">Uncharacterized protein</fullName>
    </submittedName>
</protein>
<feature type="transmembrane region" description="Helical" evidence="1">
    <location>
        <begin position="7"/>
        <end position="24"/>
    </location>
</feature>
<dbReference type="RefSeq" id="WP_022789136.1">
    <property type="nucleotide sequence ID" value="NZ_UHFX01000003.1"/>
</dbReference>
<dbReference type="GeneID" id="77461614"/>
<proteinExistence type="predicted"/>
<name>A0A380LLT6_9FIRM</name>
<dbReference type="Proteomes" id="UP000255523">
    <property type="component" value="Unassembled WGS sequence"/>
</dbReference>
<keyword evidence="1" id="KW-0812">Transmembrane</keyword>
<feature type="transmembrane region" description="Helical" evidence="1">
    <location>
        <begin position="30"/>
        <end position="48"/>
    </location>
</feature>
<dbReference type="AlphaFoldDB" id="A0A380LLT6"/>
<feature type="transmembrane region" description="Helical" evidence="1">
    <location>
        <begin position="60"/>
        <end position="77"/>
    </location>
</feature>
<evidence type="ECO:0000313" key="3">
    <source>
        <dbReference type="Proteomes" id="UP000255523"/>
    </source>
</evidence>
<evidence type="ECO:0000313" key="2">
    <source>
        <dbReference type="EMBL" id="SUO03762.1"/>
    </source>
</evidence>
<evidence type="ECO:0000256" key="1">
    <source>
        <dbReference type="SAM" id="Phobius"/>
    </source>
</evidence>
<sequence length="79" mass="9223">MKRNRLINYLLIILCLIILILSFFNIVLLFFISLAMVLIGISSIIYAVQEMKEKDKPFSTWFLVAIVQLMAAAIVYYKY</sequence>
<accession>A0A380LLT6</accession>
<reference evidence="2 3" key="1">
    <citation type="submission" date="2018-06" db="EMBL/GenBank/DDBJ databases">
        <authorList>
            <consortium name="Pathogen Informatics"/>
            <person name="Doyle S."/>
        </authorList>
    </citation>
    <scope>NUCLEOTIDE SEQUENCE [LARGE SCALE GENOMIC DNA]</scope>
    <source>
        <strain evidence="2 3">NCTC11087</strain>
    </source>
</reference>
<keyword evidence="1" id="KW-1133">Transmembrane helix</keyword>
<organism evidence="2 3">
    <name type="scientific">Faecalicoccus pleomorphus</name>
    <dbReference type="NCBI Taxonomy" id="1323"/>
    <lineage>
        <taxon>Bacteria</taxon>
        <taxon>Bacillati</taxon>
        <taxon>Bacillota</taxon>
        <taxon>Erysipelotrichia</taxon>
        <taxon>Erysipelotrichales</taxon>
        <taxon>Erysipelotrichaceae</taxon>
        <taxon>Faecalicoccus</taxon>
    </lineage>
</organism>
<keyword evidence="1" id="KW-0472">Membrane</keyword>
<keyword evidence="3" id="KW-1185">Reference proteome</keyword>